<reference evidence="1 2" key="1">
    <citation type="submission" date="2019-05" db="EMBL/GenBank/DDBJ databases">
        <title>Another draft genome of Portunus trituberculatus and its Hox gene families provides insights of decapod evolution.</title>
        <authorList>
            <person name="Jeong J.-H."/>
            <person name="Song I."/>
            <person name="Kim S."/>
            <person name="Choi T."/>
            <person name="Kim D."/>
            <person name="Ryu S."/>
            <person name="Kim W."/>
        </authorList>
    </citation>
    <scope>NUCLEOTIDE SEQUENCE [LARGE SCALE GENOMIC DNA]</scope>
    <source>
        <tissue evidence="1">Muscle</tissue>
    </source>
</reference>
<dbReference type="EMBL" id="VSRR010029343">
    <property type="protein sequence ID" value="MPC69389.1"/>
    <property type="molecule type" value="Genomic_DNA"/>
</dbReference>
<gene>
    <name evidence="1" type="ORF">E2C01_063612</name>
</gene>
<comment type="caution">
    <text evidence="1">The sequence shown here is derived from an EMBL/GenBank/DDBJ whole genome shotgun (WGS) entry which is preliminary data.</text>
</comment>
<sequence length="89" mass="9758">MMTSAGNTQHNNETVTSPLASRRVPYSLLFFTLSRLGTRHCLPSVPQRDSQPRTFYLVRAVLIGKGAASCLGCRRYPGADVVVGMMIVM</sequence>
<protein>
    <submittedName>
        <fullName evidence="1">Uncharacterized protein</fullName>
    </submittedName>
</protein>
<keyword evidence="2" id="KW-1185">Reference proteome</keyword>
<evidence type="ECO:0000313" key="2">
    <source>
        <dbReference type="Proteomes" id="UP000324222"/>
    </source>
</evidence>
<evidence type="ECO:0000313" key="1">
    <source>
        <dbReference type="EMBL" id="MPC69389.1"/>
    </source>
</evidence>
<dbReference type="Proteomes" id="UP000324222">
    <property type="component" value="Unassembled WGS sequence"/>
</dbReference>
<dbReference type="AlphaFoldDB" id="A0A5B7HI33"/>
<accession>A0A5B7HI33</accession>
<organism evidence="1 2">
    <name type="scientific">Portunus trituberculatus</name>
    <name type="common">Swimming crab</name>
    <name type="synonym">Neptunus trituberculatus</name>
    <dbReference type="NCBI Taxonomy" id="210409"/>
    <lineage>
        <taxon>Eukaryota</taxon>
        <taxon>Metazoa</taxon>
        <taxon>Ecdysozoa</taxon>
        <taxon>Arthropoda</taxon>
        <taxon>Crustacea</taxon>
        <taxon>Multicrustacea</taxon>
        <taxon>Malacostraca</taxon>
        <taxon>Eumalacostraca</taxon>
        <taxon>Eucarida</taxon>
        <taxon>Decapoda</taxon>
        <taxon>Pleocyemata</taxon>
        <taxon>Brachyura</taxon>
        <taxon>Eubrachyura</taxon>
        <taxon>Portunoidea</taxon>
        <taxon>Portunidae</taxon>
        <taxon>Portuninae</taxon>
        <taxon>Portunus</taxon>
    </lineage>
</organism>
<proteinExistence type="predicted"/>
<name>A0A5B7HI33_PORTR</name>